<dbReference type="EMBL" id="QJSP01000019">
    <property type="protein sequence ID" value="PYE13016.1"/>
    <property type="molecule type" value="Genomic_DNA"/>
</dbReference>
<name>A0A318RFJ2_WILLI</name>
<evidence type="ECO:0000313" key="1">
    <source>
        <dbReference type="EMBL" id="PYE13016.1"/>
    </source>
</evidence>
<dbReference type="RefSeq" id="WP_110472247.1">
    <property type="nucleotide sequence ID" value="NZ_QJSP01000019.1"/>
</dbReference>
<accession>A0A318RFJ2</accession>
<sequence length="144" mass="14770">MSRGSFVPSSTRSSAPIRLLENLPAIVGAARAAIGVAHIIAPTRANELLAGPDAALATTRAAARTFGIREIYVGGGLLTATRFAPALVRPMLRAGVAVDIWDTGAFALTADLPRRTRTAGCAVAGGFVIAGVLADAQLPRAPWN</sequence>
<dbReference type="OrthoDB" id="4476858at2"/>
<organism evidence="1 2">
    <name type="scientific">Williamsia limnetica</name>
    <dbReference type="NCBI Taxonomy" id="882452"/>
    <lineage>
        <taxon>Bacteria</taxon>
        <taxon>Bacillati</taxon>
        <taxon>Actinomycetota</taxon>
        <taxon>Actinomycetes</taxon>
        <taxon>Mycobacteriales</taxon>
        <taxon>Nocardiaceae</taxon>
        <taxon>Williamsia</taxon>
    </lineage>
</organism>
<evidence type="ECO:0000313" key="2">
    <source>
        <dbReference type="Proteomes" id="UP000247591"/>
    </source>
</evidence>
<dbReference type="AlphaFoldDB" id="A0A318RFJ2"/>
<gene>
    <name evidence="1" type="ORF">DFR67_119126</name>
</gene>
<comment type="caution">
    <text evidence="1">The sequence shown here is derived from an EMBL/GenBank/DDBJ whole genome shotgun (WGS) entry which is preliminary data.</text>
</comment>
<dbReference type="Proteomes" id="UP000247591">
    <property type="component" value="Unassembled WGS sequence"/>
</dbReference>
<reference evidence="1 2" key="1">
    <citation type="submission" date="2018-06" db="EMBL/GenBank/DDBJ databases">
        <title>Genomic Encyclopedia of Type Strains, Phase IV (KMG-IV): sequencing the most valuable type-strain genomes for metagenomic binning, comparative biology and taxonomic classification.</title>
        <authorList>
            <person name="Goeker M."/>
        </authorList>
    </citation>
    <scope>NUCLEOTIDE SEQUENCE [LARGE SCALE GENOMIC DNA]</scope>
    <source>
        <strain evidence="1 2">DSM 45521</strain>
    </source>
</reference>
<protein>
    <submittedName>
        <fullName evidence="1">Uncharacterized protein</fullName>
    </submittedName>
</protein>
<proteinExistence type="predicted"/>
<keyword evidence="2" id="KW-1185">Reference proteome</keyword>